<reference evidence="2 3" key="1">
    <citation type="submission" date="2015-09" db="EMBL/GenBank/DDBJ databases">
        <title>Sorangium comparison.</title>
        <authorList>
            <person name="Zaburannyi N."/>
            <person name="Bunk B."/>
            <person name="Overmann J."/>
            <person name="Mueller R."/>
        </authorList>
    </citation>
    <scope>NUCLEOTIDE SEQUENCE [LARGE SCALE GENOMIC DNA]</scope>
    <source>
        <strain evidence="2 3">So ceGT47</strain>
    </source>
</reference>
<evidence type="ECO:0000313" key="2">
    <source>
        <dbReference type="EMBL" id="AUX20088.1"/>
    </source>
</evidence>
<proteinExistence type="predicted"/>
<dbReference type="RefSeq" id="WP_129345025.1">
    <property type="nucleotide sequence ID" value="NZ_CP012670.1"/>
</dbReference>
<organism evidence="2 3">
    <name type="scientific">Sorangium cellulosum</name>
    <name type="common">Polyangium cellulosum</name>
    <dbReference type="NCBI Taxonomy" id="56"/>
    <lineage>
        <taxon>Bacteria</taxon>
        <taxon>Pseudomonadati</taxon>
        <taxon>Myxococcota</taxon>
        <taxon>Polyangia</taxon>
        <taxon>Polyangiales</taxon>
        <taxon>Polyangiaceae</taxon>
        <taxon>Sorangium</taxon>
    </lineage>
</organism>
<feature type="compositionally biased region" description="Pro residues" evidence="1">
    <location>
        <begin position="111"/>
        <end position="121"/>
    </location>
</feature>
<dbReference type="EMBL" id="CP012670">
    <property type="protein sequence ID" value="AUX20088.1"/>
    <property type="molecule type" value="Genomic_DNA"/>
</dbReference>
<dbReference type="Proteomes" id="UP000295781">
    <property type="component" value="Chromosome"/>
</dbReference>
<gene>
    <name evidence="2" type="ORF">SOCEGT47_005510</name>
</gene>
<accession>A0A4P2PU23</accession>
<dbReference type="AlphaFoldDB" id="A0A4P2PU23"/>
<evidence type="ECO:0000313" key="3">
    <source>
        <dbReference type="Proteomes" id="UP000295781"/>
    </source>
</evidence>
<protein>
    <submittedName>
        <fullName evidence="2">Uncharacterized protein</fullName>
    </submittedName>
</protein>
<dbReference type="OrthoDB" id="5505332at2"/>
<name>A0A4P2PU23_SORCE</name>
<feature type="region of interest" description="Disordered" evidence="1">
    <location>
        <begin position="49"/>
        <end position="179"/>
    </location>
</feature>
<sequence>MLSREVRFLIAATLLHAAIPFMAWLAGDRAPALMARSSGAYREVEIEVQPVAPPGPEHAEERATTPPAPEEPEARPRDDAAPPVPGRTARRERRDRPERPPQEAPVEPGGGPVPPEAPAVPAPSTGHDEYGGPPSADGRPGVAGLGGVPVWQLPGVLPERAAPPPAPTAPPAPRETPADKAGEVLRQAMRDRDKTIGLDLPAAGTIASVVADAVRAAADAPATVRVVFEVHLSGAGLVLGVRARSSSAGAAAVWAHVAREAAALLAGRALAMTAAFAKGAKVYVTVSSSERMPSGATSSGIQHQGAGFGFDISDIGARKHRVIQSSFHVEALD</sequence>
<evidence type="ECO:0000256" key="1">
    <source>
        <dbReference type="SAM" id="MobiDB-lite"/>
    </source>
</evidence>
<feature type="compositionally biased region" description="Pro residues" evidence="1">
    <location>
        <begin position="161"/>
        <end position="174"/>
    </location>
</feature>
<feature type="compositionally biased region" description="Basic and acidic residues" evidence="1">
    <location>
        <begin position="92"/>
        <end position="101"/>
    </location>
</feature>